<dbReference type="CDD" id="cd02230">
    <property type="entry name" value="cupin_HP0902-like"/>
    <property type="match status" value="1"/>
</dbReference>
<comment type="caution">
    <text evidence="2">The sequence shown here is derived from an EMBL/GenBank/DDBJ whole genome shotgun (WGS) entry which is preliminary data.</text>
</comment>
<dbReference type="InterPro" id="IPR014710">
    <property type="entry name" value="RmlC-like_jellyroll"/>
</dbReference>
<dbReference type="PANTHER" id="PTHR37694:SF1">
    <property type="entry name" value="SLR8022 PROTEIN"/>
    <property type="match status" value="1"/>
</dbReference>
<protein>
    <recommendedName>
        <fullName evidence="1">Cupin type-2 domain-containing protein</fullName>
    </recommendedName>
</protein>
<dbReference type="PANTHER" id="PTHR37694">
    <property type="entry name" value="SLR8022 PROTEIN"/>
    <property type="match status" value="1"/>
</dbReference>
<reference evidence="3" key="1">
    <citation type="submission" date="2018-12" db="EMBL/GenBank/DDBJ databases">
        <title>Tengunoibacter tsumagoiensis gen. nov., sp. nov., Dictyobacter kobayashii sp. nov., D. alpinus sp. nov., and D. joshuensis sp. nov. and description of Dictyobacteraceae fam. nov. within the order Ktedonobacterales isolated from Tengu-no-mugimeshi.</title>
        <authorList>
            <person name="Wang C.M."/>
            <person name="Zheng Y."/>
            <person name="Sakai Y."/>
            <person name="Toyoda A."/>
            <person name="Minakuchi Y."/>
            <person name="Abe K."/>
            <person name="Yokota A."/>
            <person name="Yabe S."/>
        </authorList>
    </citation>
    <scope>NUCLEOTIDE SEQUENCE [LARGE SCALE GENOMIC DNA]</scope>
    <source>
        <strain evidence="3">Uno3</strain>
    </source>
</reference>
<feature type="domain" description="Cupin type-2" evidence="1">
    <location>
        <begin position="39"/>
        <end position="99"/>
    </location>
</feature>
<accession>A0A401ZXL0</accession>
<dbReference type="AlphaFoldDB" id="A0A401ZXL0"/>
<organism evidence="2 3">
    <name type="scientific">Tengunoibacter tsumagoiensis</name>
    <dbReference type="NCBI Taxonomy" id="2014871"/>
    <lineage>
        <taxon>Bacteria</taxon>
        <taxon>Bacillati</taxon>
        <taxon>Chloroflexota</taxon>
        <taxon>Ktedonobacteria</taxon>
        <taxon>Ktedonobacterales</taxon>
        <taxon>Dictyobacteraceae</taxon>
        <taxon>Tengunoibacter</taxon>
    </lineage>
</organism>
<proteinExistence type="predicted"/>
<dbReference type="OrthoDB" id="1121052at2"/>
<dbReference type="SUPFAM" id="SSF51182">
    <property type="entry name" value="RmlC-like cupins"/>
    <property type="match status" value="1"/>
</dbReference>
<dbReference type="Pfam" id="PF07883">
    <property type="entry name" value="Cupin_2"/>
    <property type="match status" value="1"/>
</dbReference>
<gene>
    <name evidence="2" type="ORF">KTT_14400</name>
</gene>
<dbReference type="InterPro" id="IPR013096">
    <property type="entry name" value="Cupin_2"/>
</dbReference>
<dbReference type="Gene3D" id="2.60.120.10">
    <property type="entry name" value="Jelly Rolls"/>
    <property type="match status" value="1"/>
</dbReference>
<evidence type="ECO:0000313" key="3">
    <source>
        <dbReference type="Proteomes" id="UP000287352"/>
    </source>
</evidence>
<evidence type="ECO:0000313" key="2">
    <source>
        <dbReference type="EMBL" id="GCE11581.1"/>
    </source>
</evidence>
<sequence length="119" mass="12811">MGYTSASAQVYDLSQLAKYDDAKPHPQILSDNGSARLLLFSFKAGQTLPAHTNPSNLLVQVIQGEITFTASGQPHDLKVGTILEVRGHALHEVTAKTDALVLITMTPSPSEIHKDHPKA</sequence>
<dbReference type="Proteomes" id="UP000287352">
    <property type="component" value="Unassembled WGS sequence"/>
</dbReference>
<keyword evidence="3" id="KW-1185">Reference proteome</keyword>
<evidence type="ECO:0000259" key="1">
    <source>
        <dbReference type="Pfam" id="PF07883"/>
    </source>
</evidence>
<name>A0A401ZXL0_9CHLR</name>
<dbReference type="InterPro" id="IPR011051">
    <property type="entry name" value="RmlC_Cupin_sf"/>
</dbReference>
<dbReference type="EMBL" id="BIFR01000001">
    <property type="protein sequence ID" value="GCE11581.1"/>
    <property type="molecule type" value="Genomic_DNA"/>
</dbReference>
<dbReference type="RefSeq" id="WP_126579273.1">
    <property type="nucleotide sequence ID" value="NZ_BIFR01000001.1"/>
</dbReference>